<feature type="transmembrane region" description="Helical" evidence="1">
    <location>
        <begin position="79"/>
        <end position="99"/>
    </location>
</feature>
<evidence type="ECO:0000256" key="1">
    <source>
        <dbReference type="SAM" id="Phobius"/>
    </source>
</evidence>
<dbReference type="EMBL" id="QSTW01000030">
    <property type="protein sequence ID" value="RGM85623.1"/>
    <property type="molecule type" value="Genomic_DNA"/>
</dbReference>
<comment type="caution">
    <text evidence="2">The sequence shown here is derived from an EMBL/GenBank/DDBJ whole genome shotgun (WGS) entry which is preliminary data.</text>
</comment>
<name>A0A3E4Z488_9BACT</name>
<sequence>MDKTKTWKIIASIFMLIVIGILLKNINISNISYIVFVPVILLLGMIFEKRNIYRRWLISTIFAVLYSFLWYFFNPEKALAAIAWISAGSFISLIVIFLLKHIRKVR</sequence>
<keyword evidence="1" id="KW-1133">Transmembrane helix</keyword>
<feature type="transmembrane region" description="Helical" evidence="1">
    <location>
        <begin position="30"/>
        <end position="47"/>
    </location>
</feature>
<organism evidence="2 3">
    <name type="scientific">Phocaeicola plebeius</name>
    <dbReference type="NCBI Taxonomy" id="310297"/>
    <lineage>
        <taxon>Bacteria</taxon>
        <taxon>Pseudomonadati</taxon>
        <taxon>Bacteroidota</taxon>
        <taxon>Bacteroidia</taxon>
        <taxon>Bacteroidales</taxon>
        <taxon>Bacteroidaceae</taxon>
        <taxon>Phocaeicola</taxon>
    </lineage>
</organism>
<dbReference type="AlphaFoldDB" id="A0A3E4Z488"/>
<protein>
    <submittedName>
        <fullName evidence="2">Uncharacterized protein</fullName>
    </submittedName>
</protein>
<keyword evidence="1" id="KW-0812">Transmembrane</keyword>
<dbReference type="Proteomes" id="UP000260814">
    <property type="component" value="Unassembled WGS sequence"/>
</dbReference>
<feature type="transmembrane region" description="Helical" evidence="1">
    <location>
        <begin position="7"/>
        <end position="24"/>
    </location>
</feature>
<gene>
    <name evidence="2" type="ORF">DXB87_15990</name>
</gene>
<keyword evidence="1" id="KW-0472">Membrane</keyword>
<accession>A0A3E4Z488</accession>
<feature type="transmembrane region" description="Helical" evidence="1">
    <location>
        <begin position="56"/>
        <end position="73"/>
    </location>
</feature>
<evidence type="ECO:0000313" key="3">
    <source>
        <dbReference type="Proteomes" id="UP000260814"/>
    </source>
</evidence>
<dbReference type="RefSeq" id="WP_117702885.1">
    <property type="nucleotide sequence ID" value="NZ_QSTW01000030.1"/>
</dbReference>
<reference evidence="2 3" key="1">
    <citation type="submission" date="2018-08" db="EMBL/GenBank/DDBJ databases">
        <title>A genome reference for cultivated species of the human gut microbiota.</title>
        <authorList>
            <person name="Zou Y."/>
            <person name="Xue W."/>
            <person name="Luo G."/>
        </authorList>
    </citation>
    <scope>NUCLEOTIDE SEQUENCE [LARGE SCALE GENOMIC DNA]</scope>
    <source>
        <strain evidence="2 3">OM06-2</strain>
    </source>
</reference>
<evidence type="ECO:0000313" key="2">
    <source>
        <dbReference type="EMBL" id="RGM85623.1"/>
    </source>
</evidence>
<proteinExistence type="predicted"/>